<evidence type="ECO:0000313" key="9">
    <source>
        <dbReference type="Proteomes" id="UP000197065"/>
    </source>
</evidence>
<feature type="transmembrane region" description="Helical" evidence="7">
    <location>
        <begin position="12"/>
        <end position="36"/>
    </location>
</feature>
<dbReference type="EMBL" id="FYEH01000002">
    <property type="protein sequence ID" value="SNB61463.1"/>
    <property type="molecule type" value="Genomic_DNA"/>
</dbReference>
<dbReference type="PANTHER" id="PTHR30563">
    <property type="entry name" value="DNA RECOMBINATION PROTEIN RMUC"/>
    <property type="match status" value="1"/>
</dbReference>
<evidence type="ECO:0000256" key="4">
    <source>
        <dbReference type="ARBA" id="ARBA00023054"/>
    </source>
</evidence>
<dbReference type="OrthoDB" id="370725at2"/>
<dbReference type="PANTHER" id="PTHR30563:SF0">
    <property type="entry name" value="DNA RECOMBINATION PROTEIN RMUC"/>
    <property type="match status" value="1"/>
</dbReference>
<keyword evidence="7" id="KW-1133">Transmembrane helix</keyword>
<protein>
    <recommendedName>
        <fullName evidence="3">DNA recombination protein RmuC homolog</fullName>
    </recommendedName>
</protein>
<dbReference type="GO" id="GO:0006310">
    <property type="term" value="P:DNA recombination"/>
    <property type="evidence" value="ECO:0007669"/>
    <property type="project" value="UniProtKB-KW"/>
</dbReference>
<evidence type="ECO:0000256" key="5">
    <source>
        <dbReference type="ARBA" id="ARBA00023172"/>
    </source>
</evidence>
<comment type="function">
    <text evidence="1">Involved in DNA recombination.</text>
</comment>
<keyword evidence="5" id="KW-0233">DNA recombination</keyword>
<dbReference type="InterPro" id="IPR003798">
    <property type="entry name" value="DNA_recombination_RmuC"/>
</dbReference>
<keyword evidence="7" id="KW-0812">Transmembrane</keyword>
<accession>A0A212QPV0</accession>
<dbReference type="RefSeq" id="WP_088560103.1">
    <property type="nucleotide sequence ID" value="NZ_FYEH01000002.1"/>
</dbReference>
<name>A0A212QPV0_9PROT</name>
<dbReference type="Proteomes" id="UP000197065">
    <property type="component" value="Unassembled WGS sequence"/>
</dbReference>
<evidence type="ECO:0000256" key="6">
    <source>
        <dbReference type="SAM" id="Coils"/>
    </source>
</evidence>
<organism evidence="8 9">
    <name type="scientific">Arboricoccus pini</name>
    <dbReference type="NCBI Taxonomy" id="1963835"/>
    <lineage>
        <taxon>Bacteria</taxon>
        <taxon>Pseudomonadati</taxon>
        <taxon>Pseudomonadota</taxon>
        <taxon>Alphaproteobacteria</taxon>
        <taxon>Geminicoccales</taxon>
        <taxon>Geminicoccaceae</taxon>
        <taxon>Arboricoccus</taxon>
    </lineage>
</organism>
<evidence type="ECO:0000256" key="7">
    <source>
        <dbReference type="SAM" id="Phobius"/>
    </source>
</evidence>
<reference evidence="8 9" key="1">
    <citation type="submission" date="2017-06" db="EMBL/GenBank/DDBJ databases">
        <authorList>
            <person name="Kim H.J."/>
            <person name="Triplett B.A."/>
        </authorList>
    </citation>
    <scope>NUCLEOTIDE SEQUENCE [LARGE SCALE GENOMIC DNA]</scope>
    <source>
        <strain evidence="8 9">B29T1</strain>
    </source>
</reference>
<dbReference type="AlphaFoldDB" id="A0A212QPV0"/>
<evidence type="ECO:0000256" key="2">
    <source>
        <dbReference type="ARBA" id="ARBA00009840"/>
    </source>
</evidence>
<keyword evidence="7" id="KW-0472">Membrane</keyword>
<sequence>MIVLGLNTATAGGLAFLLGTVFLLGALLGGLSVGIWRRSVAARSRAMLMEAERQRQAETEALLDGVKLAFGDISLNTFARLAEQLGQQTSTALSSERRLQSHQQAAERGELDARLRTVLEQMERMRQLVQQLERDREGKFAKLEAELRTAGERAQALIATTHQLGRTLASARARGQWGERLAEDVLRGAGLVEGISFRRQQAAEDGRRPDFTILLPGDYRLNIDVKFPFDNYQKSQDAPEADVRARAAQAFIRDVRARIAEVAGRNYIAPEEGTLDLAILFIPNERVFEVIAETAPQLFDEALAKRVVLAAPLTLFAVLSVIRQTSGALEVGRNARELADAILAFRTAWDAYDQEALLAERKLDEAMKAMRGLNAGRRDLLGRRIDDLDRLSARR</sequence>
<evidence type="ECO:0000256" key="1">
    <source>
        <dbReference type="ARBA" id="ARBA00003416"/>
    </source>
</evidence>
<dbReference type="Pfam" id="PF02646">
    <property type="entry name" value="RmuC"/>
    <property type="match status" value="1"/>
</dbReference>
<proteinExistence type="inferred from homology"/>
<feature type="coiled-coil region" evidence="6">
    <location>
        <begin position="115"/>
        <end position="142"/>
    </location>
</feature>
<evidence type="ECO:0000256" key="3">
    <source>
        <dbReference type="ARBA" id="ARBA00021840"/>
    </source>
</evidence>
<keyword evidence="4 6" id="KW-0175">Coiled coil</keyword>
<evidence type="ECO:0000313" key="8">
    <source>
        <dbReference type="EMBL" id="SNB61463.1"/>
    </source>
</evidence>
<comment type="similarity">
    <text evidence="2">Belongs to the RmuC family.</text>
</comment>
<keyword evidence="9" id="KW-1185">Reference proteome</keyword>
<gene>
    <name evidence="8" type="ORF">SAMN07250955_102253</name>
</gene>